<protein>
    <submittedName>
        <fullName evidence="8">Ferric uptake regulator, Fur family</fullName>
    </submittedName>
</protein>
<evidence type="ECO:0000256" key="3">
    <source>
        <dbReference type="ARBA" id="ARBA00022833"/>
    </source>
</evidence>
<dbReference type="GO" id="GO:0003700">
    <property type="term" value="F:DNA-binding transcription factor activity"/>
    <property type="evidence" value="ECO:0007669"/>
    <property type="project" value="InterPro"/>
</dbReference>
<dbReference type="GO" id="GO:0008270">
    <property type="term" value="F:zinc ion binding"/>
    <property type="evidence" value="ECO:0007669"/>
    <property type="project" value="TreeGrafter"/>
</dbReference>
<feature type="binding site" evidence="7">
    <location>
        <position position="95"/>
    </location>
    <ligand>
        <name>Zn(2+)</name>
        <dbReference type="ChEBI" id="CHEBI:29105"/>
    </ligand>
</feature>
<accession>D2Z8N9</accession>
<keyword evidence="2" id="KW-0678">Repressor</keyword>
<dbReference type="PANTHER" id="PTHR33202">
    <property type="entry name" value="ZINC UPTAKE REGULATION PROTEIN"/>
    <property type="match status" value="1"/>
</dbReference>
<dbReference type="InterPro" id="IPR002481">
    <property type="entry name" value="FUR"/>
</dbReference>
<dbReference type="InterPro" id="IPR036388">
    <property type="entry name" value="WH-like_DNA-bd_sf"/>
</dbReference>
<organism evidence="8 9">
    <name type="scientific">Dethiosulfovibrio peptidovorans DSM 11002</name>
    <dbReference type="NCBI Taxonomy" id="469381"/>
    <lineage>
        <taxon>Bacteria</taxon>
        <taxon>Thermotogati</taxon>
        <taxon>Synergistota</taxon>
        <taxon>Synergistia</taxon>
        <taxon>Synergistales</taxon>
        <taxon>Dethiosulfovibrionaceae</taxon>
        <taxon>Dethiosulfovibrio</taxon>
    </lineage>
</organism>
<evidence type="ECO:0000256" key="1">
    <source>
        <dbReference type="ARBA" id="ARBA00007957"/>
    </source>
</evidence>
<dbReference type="Gene3D" id="3.30.1490.190">
    <property type="match status" value="1"/>
</dbReference>
<feature type="binding site" evidence="7">
    <location>
        <position position="98"/>
    </location>
    <ligand>
        <name>Zn(2+)</name>
        <dbReference type="ChEBI" id="CHEBI:29105"/>
    </ligand>
</feature>
<dbReference type="GO" id="GO:1900376">
    <property type="term" value="P:regulation of secondary metabolite biosynthetic process"/>
    <property type="evidence" value="ECO:0007669"/>
    <property type="project" value="TreeGrafter"/>
</dbReference>
<name>D2Z8N9_9BACT</name>
<dbReference type="STRING" id="469381.Dpep_1812"/>
<keyword evidence="4" id="KW-0805">Transcription regulation</keyword>
<feature type="binding site" evidence="7">
    <location>
        <position position="131"/>
    </location>
    <ligand>
        <name>Zn(2+)</name>
        <dbReference type="ChEBI" id="CHEBI:29105"/>
    </ligand>
</feature>
<dbReference type="Gene3D" id="1.10.10.10">
    <property type="entry name" value="Winged helix-like DNA-binding domain superfamily/Winged helix DNA-binding domain"/>
    <property type="match status" value="1"/>
</dbReference>
<keyword evidence="5" id="KW-0238">DNA-binding</keyword>
<dbReference type="RefSeq" id="WP_005661489.1">
    <property type="nucleotide sequence ID" value="NZ_ABTR02000001.1"/>
</dbReference>
<dbReference type="InterPro" id="IPR043135">
    <property type="entry name" value="Fur_C"/>
</dbReference>
<gene>
    <name evidence="8" type="ORF">Dpep_1812</name>
</gene>
<reference evidence="8 9" key="1">
    <citation type="journal article" date="2010" name="Stand. Genomic Sci.">
        <title>Permanent draft genome sequence of Dethiosulfovibrio peptidovorans type strain (SEBR 4207).</title>
        <authorList>
            <person name="Labutti K."/>
            <person name="Mayilraj S."/>
            <person name="Clum A."/>
            <person name="Lucas S."/>
            <person name="Glavina Del Rio T."/>
            <person name="Nolan M."/>
            <person name="Tice H."/>
            <person name="Cheng J.F."/>
            <person name="Pitluck S."/>
            <person name="Liolios K."/>
            <person name="Ivanova N."/>
            <person name="Mavromatis K."/>
            <person name="Mikhailova N."/>
            <person name="Pati A."/>
            <person name="Goodwin L."/>
            <person name="Chen A."/>
            <person name="Palaniappan K."/>
            <person name="Land M."/>
            <person name="Hauser L."/>
            <person name="Chang Y.J."/>
            <person name="Jeffries C.D."/>
            <person name="Rohde M."/>
            <person name="Spring S."/>
            <person name="Goker M."/>
            <person name="Woyke T."/>
            <person name="Bristow J."/>
            <person name="Eisen J.A."/>
            <person name="Markowitz V."/>
            <person name="Hugenholtz P."/>
            <person name="Kyrpides N.C."/>
            <person name="Klenk H.P."/>
            <person name="Lapidus A."/>
        </authorList>
    </citation>
    <scope>NUCLEOTIDE SEQUENCE [LARGE SCALE GENOMIC DNA]</scope>
    <source>
        <strain evidence="8 9">DSM 11002</strain>
    </source>
</reference>
<dbReference type="AlphaFoldDB" id="D2Z8N9"/>
<evidence type="ECO:0000256" key="2">
    <source>
        <dbReference type="ARBA" id="ARBA00022491"/>
    </source>
</evidence>
<dbReference type="Proteomes" id="UP000006427">
    <property type="component" value="Unassembled WGS sequence"/>
</dbReference>
<feature type="binding site" evidence="7">
    <location>
        <position position="134"/>
    </location>
    <ligand>
        <name>Zn(2+)</name>
        <dbReference type="ChEBI" id="CHEBI:29105"/>
    </ligand>
</feature>
<dbReference type="OrthoDB" id="8659436at2"/>
<sequence length="145" mass="16654">MDYRRKLNELGLKATPCRKAILQRLAKEGEPMAHCDLESDPELAPFDRVTLYRNLKSMEERKMIHRILGIDGIWRYCIHDEGIVGCPGNHAHLICTECGRMICLKEQPIPNISLPEGWTIRGKQFMGYGICDECNSKKAKDHEED</sequence>
<dbReference type="InterPro" id="IPR036390">
    <property type="entry name" value="WH_DNA-bd_sf"/>
</dbReference>
<evidence type="ECO:0000256" key="5">
    <source>
        <dbReference type="ARBA" id="ARBA00023125"/>
    </source>
</evidence>
<evidence type="ECO:0000256" key="6">
    <source>
        <dbReference type="ARBA" id="ARBA00023163"/>
    </source>
</evidence>
<dbReference type="eggNOG" id="COG0735">
    <property type="taxonomic scope" value="Bacteria"/>
</dbReference>
<dbReference type="PANTHER" id="PTHR33202:SF7">
    <property type="entry name" value="FERRIC UPTAKE REGULATION PROTEIN"/>
    <property type="match status" value="1"/>
</dbReference>
<dbReference type="SUPFAM" id="SSF46785">
    <property type="entry name" value="Winged helix' DNA-binding domain"/>
    <property type="match status" value="1"/>
</dbReference>
<keyword evidence="7" id="KW-0479">Metal-binding</keyword>
<comment type="similarity">
    <text evidence="1">Belongs to the Fur family.</text>
</comment>
<dbReference type="Pfam" id="PF01475">
    <property type="entry name" value="FUR"/>
    <property type="match status" value="1"/>
</dbReference>
<dbReference type="PaxDb" id="469381-Dpep_1812"/>
<keyword evidence="9" id="KW-1185">Reference proteome</keyword>
<comment type="cofactor">
    <cofactor evidence="7">
        <name>Zn(2+)</name>
        <dbReference type="ChEBI" id="CHEBI:29105"/>
    </cofactor>
    <text evidence="7">Binds 1 zinc ion per subunit.</text>
</comment>
<dbReference type="GO" id="GO:0045892">
    <property type="term" value="P:negative regulation of DNA-templated transcription"/>
    <property type="evidence" value="ECO:0007669"/>
    <property type="project" value="TreeGrafter"/>
</dbReference>
<keyword evidence="6" id="KW-0804">Transcription</keyword>
<comment type="caution">
    <text evidence="8">The sequence shown here is derived from an EMBL/GenBank/DDBJ whole genome shotgun (WGS) entry which is preliminary data.</text>
</comment>
<proteinExistence type="inferred from homology"/>
<keyword evidence="3 7" id="KW-0862">Zinc</keyword>
<evidence type="ECO:0000313" key="9">
    <source>
        <dbReference type="Proteomes" id="UP000006427"/>
    </source>
</evidence>
<dbReference type="GO" id="GO:0000976">
    <property type="term" value="F:transcription cis-regulatory region binding"/>
    <property type="evidence" value="ECO:0007669"/>
    <property type="project" value="TreeGrafter"/>
</dbReference>
<evidence type="ECO:0000256" key="4">
    <source>
        <dbReference type="ARBA" id="ARBA00023015"/>
    </source>
</evidence>
<evidence type="ECO:0000256" key="7">
    <source>
        <dbReference type="PIRSR" id="PIRSR602481-1"/>
    </source>
</evidence>
<evidence type="ECO:0000313" key="8">
    <source>
        <dbReference type="EMBL" id="EFC91836.1"/>
    </source>
</evidence>
<dbReference type="EMBL" id="ABTR02000001">
    <property type="protein sequence ID" value="EFC91836.1"/>
    <property type="molecule type" value="Genomic_DNA"/>
</dbReference>